<dbReference type="EMBL" id="CM024798">
    <property type="protein sequence ID" value="KAG8014182.1"/>
    <property type="molecule type" value="Genomic_DNA"/>
</dbReference>
<dbReference type="Proteomes" id="UP000805704">
    <property type="component" value="Chromosome 10"/>
</dbReference>
<proteinExistence type="predicted"/>
<feature type="non-terminal residue" evidence="1">
    <location>
        <position position="668"/>
    </location>
</feature>
<organism evidence="1 2">
    <name type="scientific">Nibea albiflora</name>
    <name type="common">Yellow drum</name>
    <name type="synonym">Corvina albiflora</name>
    <dbReference type="NCBI Taxonomy" id="240163"/>
    <lineage>
        <taxon>Eukaryota</taxon>
        <taxon>Metazoa</taxon>
        <taxon>Chordata</taxon>
        <taxon>Craniata</taxon>
        <taxon>Vertebrata</taxon>
        <taxon>Euteleostomi</taxon>
        <taxon>Actinopterygii</taxon>
        <taxon>Neopterygii</taxon>
        <taxon>Teleostei</taxon>
        <taxon>Neoteleostei</taxon>
        <taxon>Acanthomorphata</taxon>
        <taxon>Eupercaria</taxon>
        <taxon>Sciaenidae</taxon>
        <taxon>Nibea</taxon>
    </lineage>
</organism>
<name>A0ACB7FI34_NIBAL</name>
<evidence type="ECO:0000313" key="2">
    <source>
        <dbReference type="Proteomes" id="UP000805704"/>
    </source>
</evidence>
<feature type="non-terminal residue" evidence="1">
    <location>
        <position position="1"/>
    </location>
</feature>
<keyword evidence="2" id="KW-1185">Reference proteome</keyword>
<gene>
    <name evidence="1" type="primary">DSG2.3</name>
    <name evidence="1" type="ORF">GBF38_016525</name>
</gene>
<sequence>QLVPVRAKGNGAVLHRQKREWIAPPKRLRENFDYTGYESIAKIHSDKTYPKITYSLSGPGVDQPPVGVFGIDPNTGFVKIYSILDREEIAMYSLKGMAKYPNGSNAERELDLKIFVDDQNDCSPIVVENQVGSVNESSSPGTIVMRVIATDADEEGTQHTAIFYSIVQESNVGGMFSINSRTGEVMVQRSSLDRETKDIYKLIIQVSDMNGVVGGNTATGAIEVKILDINDNVPTLEKESYEGNVEENTIGVEVLRIRAIDMDLIHTENWLAVFEIISGNEAGYFSITTDSKTNEGIIMIHKPLDYEKLQVLNLEVAVKNKAVYNFGTSMTGSTSYQKSYPIKINVINQKEGPRFQPSVKVVTISEDHTTVSINKIITTYAAIDSDTLQTATNVRYAKIRDDDNWLIIDEHTADIRLNKLPDRESKFLINGTYYIAKIICITNESPSKTATGTIAIQVKDSNDHCPELTSTTPTMCFDDNAIYVSATDKDEFPNSEPFEYSVIQTDSKQEWTVEPFNSTTAILRDQAKLWPGIYKVAVQVKDQQGKSCGEFQTIDVTVCFCTENTRTCKPRSTKTTGLGASGILLLLLGLLLLLLVPLLLLFCLCGGAAAIGDFKSIPYDTKQQLISYHTEGQGEDKEVPLLLAPLEVDGGTVKATNVNNLNGKGYLG</sequence>
<evidence type="ECO:0000313" key="1">
    <source>
        <dbReference type="EMBL" id="KAG8014182.1"/>
    </source>
</evidence>
<accession>A0ACB7FI34</accession>
<protein>
    <submittedName>
        <fullName evidence="1">Desmoglein-2</fullName>
    </submittedName>
</protein>
<comment type="caution">
    <text evidence="1">The sequence shown here is derived from an EMBL/GenBank/DDBJ whole genome shotgun (WGS) entry which is preliminary data.</text>
</comment>
<reference evidence="1" key="1">
    <citation type="submission" date="2020-04" db="EMBL/GenBank/DDBJ databases">
        <title>A chromosome-scale assembly and high-density genetic map of the yellow drum (Nibea albiflora) genome.</title>
        <authorList>
            <person name="Xu D."/>
            <person name="Zhang W."/>
            <person name="Chen R."/>
            <person name="Tan P."/>
            <person name="Wang L."/>
            <person name="Song H."/>
            <person name="Tian L."/>
            <person name="Zhu Q."/>
            <person name="Wang B."/>
        </authorList>
    </citation>
    <scope>NUCLEOTIDE SEQUENCE</scope>
    <source>
        <strain evidence="1">ZJHYS-2018</strain>
    </source>
</reference>